<evidence type="ECO:0000256" key="2">
    <source>
        <dbReference type="ARBA" id="ARBA00008643"/>
    </source>
</evidence>
<accession>A0A5A7QKT4</accession>
<keyword evidence="8" id="KW-0131">Cell cycle</keyword>
<comment type="similarity">
    <text evidence="2">Belongs to the mis12 family.</text>
</comment>
<dbReference type="EMBL" id="BKCP01007404">
    <property type="protein sequence ID" value="GER45993.1"/>
    <property type="molecule type" value="Genomic_DNA"/>
</dbReference>
<keyword evidence="5" id="KW-0498">Mitosis</keyword>
<dbReference type="OrthoDB" id="1884855at2759"/>
<dbReference type="GO" id="GO:0000444">
    <property type="term" value="C:MIS12/MIND type complex"/>
    <property type="evidence" value="ECO:0007669"/>
    <property type="project" value="TreeGrafter"/>
</dbReference>
<keyword evidence="7" id="KW-0175">Coiled coil</keyword>
<gene>
    <name evidence="10" type="ORF">STAS_22987</name>
</gene>
<keyword evidence="4" id="KW-0132">Cell division</keyword>
<dbReference type="GO" id="GO:0000070">
    <property type="term" value="P:mitotic sister chromatid segregation"/>
    <property type="evidence" value="ECO:0007669"/>
    <property type="project" value="TreeGrafter"/>
</dbReference>
<keyword evidence="3" id="KW-0158">Chromosome</keyword>
<evidence type="ECO:0000256" key="6">
    <source>
        <dbReference type="ARBA" id="ARBA00022838"/>
    </source>
</evidence>
<dbReference type="InterPro" id="IPR008685">
    <property type="entry name" value="Centromere_Mis12"/>
</dbReference>
<protein>
    <submittedName>
        <fullName evidence="10">Kinetochore protein</fullName>
    </submittedName>
</protein>
<name>A0A5A7QKT4_STRAF</name>
<dbReference type="GO" id="GO:0051301">
    <property type="term" value="P:cell division"/>
    <property type="evidence" value="ECO:0007669"/>
    <property type="project" value="UniProtKB-KW"/>
</dbReference>
<keyword evidence="6" id="KW-0995">Kinetochore</keyword>
<reference evidence="11" key="1">
    <citation type="journal article" date="2019" name="Curr. Biol.">
        <title>Genome Sequence of Striga asiatica Provides Insight into the Evolution of Plant Parasitism.</title>
        <authorList>
            <person name="Yoshida S."/>
            <person name="Kim S."/>
            <person name="Wafula E.K."/>
            <person name="Tanskanen J."/>
            <person name="Kim Y.M."/>
            <person name="Honaas L."/>
            <person name="Yang Z."/>
            <person name="Spallek T."/>
            <person name="Conn C.E."/>
            <person name="Ichihashi Y."/>
            <person name="Cheong K."/>
            <person name="Cui S."/>
            <person name="Der J.P."/>
            <person name="Gundlach H."/>
            <person name="Jiao Y."/>
            <person name="Hori C."/>
            <person name="Ishida J.K."/>
            <person name="Kasahara H."/>
            <person name="Kiba T."/>
            <person name="Kim M.S."/>
            <person name="Koo N."/>
            <person name="Laohavisit A."/>
            <person name="Lee Y.H."/>
            <person name="Lumba S."/>
            <person name="McCourt P."/>
            <person name="Mortimer J.C."/>
            <person name="Mutuku J.M."/>
            <person name="Nomura T."/>
            <person name="Sasaki-Sekimoto Y."/>
            <person name="Seto Y."/>
            <person name="Wang Y."/>
            <person name="Wakatake T."/>
            <person name="Sakakibara H."/>
            <person name="Demura T."/>
            <person name="Yamaguchi S."/>
            <person name="Yoneyama K."/>
            <person name="Manabe R.I."/>
            <person name="Nelson D.C."/>
            <person name="Schulman A.H."/>
            <person name="Timko M.P."/>
            <person name="dePamphilis C.W."/>
            <person name="Choi D."/>
            <person name="Shirasu K."/>
        </authorList>
    </citation>
    <scope>NUCLEOTIDE SEQUENCE [LARGE SCALE GENOMIC DNA]</scope>
    <source>
        <strain evidence="11">cv. UVA1</strain>
    </source>
</reference>
<evidence type="ECO:0000313" key="10">
    <source>
        <dbReference type="EMBL" id="GER45993.1"/>
    </source>
</evidence>
<dbReference type="Pfam" id="PF05859">
    <property type="entry name" value="Mis12"/>
    <property type="match status" value="1"/>
</dbReference>
<comment type="caution">
    <text evidence="10">The sequence shown here is derived from an EMBL/GenBank/DDBJ whole genome shotgun (WGS) entry which is preliminary data.</text>
</comment>
<keyword evidence="11" id="KW-1185">Reference proteome</keyword>
<keyword evidence="9" id="KW-0137">Centromere</keyword>
<dbReference type="GO" id="GO:0005634">
    <property type="term" value="C:nucleus"/>
    <property type="evidence" value="ECO:0007669"/>
    <property type="project" value="InterPro"/>
</dbReference>
<proteinExistence type="inferred from homology"/>
<evidence type="ECO:0000256" key="7">
    <source>
        <dbReference type="ARBA" id="ARBA00023054"/>
    </source>
</evidence>
<dbReference type="PANTHER" id="PTHR14527">
    <property type="entry name" value="PROTEIN MIS12 HOMOLOG"/>
    <property type="match status" value="1"/>
</dbReference>
<dbReference type="PANTHER" id="PTHR14527:SF2">
    <property type="entry name" value="PROTEIN MIS12 HOMOLOG"/>
    <property type="match status" value="1"/>
</dbReference>
<sequence>MEDSHSESIFDSLNLNPQLFINEVLNIVDDLVDVAFNFFLQEASMLLKTEGTDRSAELSKGISYVRSLIQSTLDQRMQKWEEYCLRVCFGVPKGFSLPKSGDYSDDLYLRPLVLVSQEVCIVMEFSGDDLPELDAFTDAELDEQLNSLRDRLALVGKESAELGRKVCALEGQSFSSKQSAESIDEALQSYLKQDATLLFQDLTNMASEFRARLLNLKRKRIEEIQRDREGRLRARLVDDVLRMPRGNGLFVADLEKLQDFLDEITTS</sequence>
<evidence type="ECO:0000313" key="11">
    <source>
        <dbReference type="Proteomes" id="UP000325081"/>
    </source>
</evidence>
<dbReference type="AlphaFoldDB" id="A0A5A7QKT4"/>
<dbReference type="Proteomes" id="UP000325081">
    <property type="component" value="Unassembled WGS sequence"/>
</dbReference>
<evidence type="ECO:0000256" key="9">
    <source>
        <dbReference type="ARBA" id="ARBA00023328"/>
    </source>
</evidence>
<evidence type="ECO:0000256" key="3">
    <source>
        <dbReference type="ARBA" id="ARBA00022454"/>
    </source>
</evidence>
<evidence type="ECO:0000256" key="4">
    <source>
        <dbReference type="ARBA" id="ARBA00022618"/>
    </source>
</evidence>
<evidence type="ECO:0000256" key="8">
    <source>
        <dbReference type="ARBA" id="ARBA00023306"/>
    </source>
</evidence>
<evidence type="ECO:0000256" key="1">
    <source>
        <dbReference type="ARBA" id="ARBA00004629"/>
    </source>
</evidence>
<evidence type="ECO:0000256" key="5">
    <source>
        <dbReference type="ARBA" id="ARBA00022776"/>
    </source>
</evidence>
<organism evidence="10 11">
    <name type="scientific">Striga asiatica</name>
    <name type="common">Asiatic witchweed</name>
    <name type="synonym">Buchnera asiatica</name>
    <dbReference type="NCBI Taxonomy" id="4170"/>
    <lineage>
        <taxon>Eukaryota</taxon>
        <taxon>Viridiplantae</taxon>
        <taxon>Streptophyta</taxon>
        <taxon>Embryophyta</taxon>
        <taxon>Tracheophyta</taxon>
        <taxon>Spermatophyta</taxon>
        <taxon>Magnoliopsida</taxon>
        <taxon>eudicotyledons</taxon>
        <taxon>Gunneridae</taxon>
        <taxon>Pentapetalae</taxon>
        <taxon>asterids</taxon>
        <taxon>lamiids</taxon>
        <taxon>Lamiales</taxon>
        <taxon>Orobanchaceae</taxon>
        <taxon>Buchnereae</taxon>
        <taxon>Striga</taxon>
    </lineage>
</organism>
<comment type="subcellular location">
    <subcellularLocation>
        <location evidence="1">Chromosome</location>
        <location evidence="1">Centromere</location>
        <location evidence="1">Kinetochore</location>
    </subcellularLocation>
</comment>
<dbReference type="GO" id="GO:0051382">
    <property type="term" value="P:kinetochore assembly"/>
    <property type="evidence" value="ECO:0007669"/>
    <property type="project" value="TreeGrafter"/>
</dbReference>